<dbReference type="EC" id="2.7.11.1" evidence="3"/>
<comment type="catalytic activity">
    <reaction evidence="11">
        <text>L-threonyl-[protein] + ATP = O-phospho-L-threonyl-[protein] + ADP + H(+)</text>
        <dbReference type="Rhea" id="RHEA:46608"/>
        <dbReference type="Rhea" id="RHEA-COMP:11060"/>
        <dbReference type="Rhea" id="RHEA-COMP:11605"/>
        <dbReference type="ChEBI" id="CHEBI:15378"/>
        <dbReference type="ChEBI" id="CHEBI:30013"/>
        <dbReference type="ChEBI" id="CHEBI:30616"/>
        <dbReference type="ChEBI" id="CHEBI:61977"/>
        <dbReference type="ChEBI" id="CHEBI:456216"/>
        <dbReference type="EC" id="2.7.11.1"/>
    </reaction>
</comment>
<sequence length="1457" mass="164689">MPPKKQAKVAKRKPSKLKKDSRANRIKIHQLNANIAEIHEIQLLVGGAGPSKPQHALDTKTLKEDLKKDEQMKEQKKSVNRDLKEQLDLLTVIMSHSRQASITSSIMSASHTHPQKIGPWKLGKTLGRGATGRVLLATHQTTGQKAAVKVVSKSELQDNDGTNQKTADEAGLPYGIEREIIIMKLLTHPNVLRLYDVWETSKALYLVLEYVEGGELFDLLVERGPLQEVEAIKYFRQIILGTAYCHALGICHRDLKPENLLLDASLNVKLADFGMAALESNGKLLETSCGSPHYAAPEIVSGLKYHGAASDVWSCGVILFALLTGRLPFDDENIRNLLLKVQAGNFEMPDEISDEAKHLIDHMLTVDPMQRISTEKILSHPLLNKYPIPNEDLISVKSLPHPETAYKSLGSVKNIDKQILSNLSILWHDRPQQDIIQCLLKNGSNPEKTFYALLMRYRHNQSDSGSNSPRKSHSFNTKRGMVRSGSVSTKNTPRRKRTSQISASRPSSFQYKNGVTNNRGSMINASSGRYSASSSVQNSPRKSPRKSGYNQSPGRSPYKSPSRSSPHKSPRKYQQHYDESSPPPAIPRNIYNEIVSAQKNGSLQSMPPSLPSKDSHLATRTHQYNYQHDTYPAQAEELNFSPEHGKENPIVDEISSQDLLTYATSQEAKATEPTPNVSKRGSVIKKSNSKNRLSRRKSLRASMTTGLKRNSITMKLLSTYAKLSGETDWEYMDKQTKRTSATFATLCDKIFNQEQYDEADENLLDEEEKEAKEYERLMEIERKKHEAELRARKELEKKRRRQKRKSLLSSRKLSILIKDDNNNNSEVDVTMNNEINQPKRQLRAVSEGGKLDQLTSEDLENLKRRSVTQPAPRRRQTPILTRRPVSRLDPLWSAYENEELNRAKDALDAELKESRKQKKKARDSVIKPSKHKNRESMVHRDSKHKNRESMISVMDDRRLSRSSYYNRNSGYELPEPQVDDSDLSEEYMSEIRKSRLLNSQMNINANLQDSPGPKTLISNVKIPNVTRKSRHFSNSNKRLSVLSIYSTKESYRDLHSVLNSGEEESPSIPTMRTSFADRLDRAGLPDDEDEEPLDEGSILDFEEHLANKRSSYYSSTTKRTSRYSTGRRLSQRPISQLPDLPNDDEEEEQAEEEAIEETFVTKHDYPVRRKSGRSDKTSASKLKSKEFSEGDTDVFENIKLPNEKATTLATSKAQSTSYPRGHEQPKHKSMVPTPQSMLVPDAAKLANETGISQPYPKVRKNRDEVAPPAPPHTIIKKPLEDSTNRPAPEQKRNRSIFRKLSWGSKKALDEPNQLPSPADSRSGSAEDKPKSSFFRWFSSSSAAPSSADSVNSEIRRFTTILPKPEMSTALYALLNSWSNFGIKNLKNDQLAYNITGGISSQNAFNLKSCKFRIKINSRDHNQKSEIVCARVKGSKVTTDTLFKEIEKVLRKEGVLDQ</sequence>
<feature type="coiled-coil region" evidence="14">
    <location>
        <begin position="757"/>
        <end position="805"/>
    </location>
</feature>
<dbReference type="SMART" id="SM00220">
    <property type="entry name" value="S_TKc"/>
    <property type="match status" value="1"/>
</dbReference>
<dbReference type="GO" id="GO:0030447">
    <property type="term" value="P:filamentous growth"/>
    <property type="evidence" value="ECO:0007669"/>
    <property type="project" value="UniProtKB-ARBA"/>
</dbReference>
<comment type="similarity">
    <text evidence="2">Belongs to the protein kinase superfamily. CAMK Ser/Thr protein kinase family. NIM1 subfamily.</text>
</comment>
<dbReference type="Gene3D" id="1.10.510.10">
    <property type="entry name" value="Transferase(Phosphotransferase) domain 1"/>
    <property type="match status" value="1"/>
</dbReference>
<dbReference type="PANTHER" id="PTHR24346:SF110">
    <property type="entry name" value="NON-SPECIFIC SERINE_THREONINE PROTEIN KINASE"/>
    <property type="match status" value="1"/>
</dbReference>
<keyword evidence="10 14" id="KW-0175">Coiled coil</keyword>
<dbReference type="Gene3D" id="3.30.310.220">
    <property type="entry name" value="Fungal kinase associated-1 domain"/>
    <property type="match status" value="1"/>
</dbReference>
<dbReference type="GeneID" id="30985201"/>
<dbReference type="PROSITE" id="PS00107">
    <property type="entry name" value="PROTEIN_KINASE_ATP"/>
    <property type="match status" value="1"/>
</dbReference>
<evidence type="ECO:0000256" key="14">
    <source>
        <dbReference type="SAM" id="Coils"/>
    </source>
</evidence>
<keyword evidence="4" id="KW-0723">Serine/threonine-protein kinase</keyword>
<dbReference type="GO" id="GO:0005940">
    <property type="term" value="C:septin ring"/>
    <property type="evidence" value="ECO:0007669"/>
    <property type="project" value="UniProtKB-ARBA"/>
</dbReference>
<keyword evidence="7 13" id="KW-0547">Nucleotide-binding</keyword>
<feature type="domain" description="Protein kinase" evidence="16">
    <location>
        <begin position="120"/>
        <end position="383"/>
    </location>
</feature>
<feature type="compositionally biased region" description="Low complexity" evidence="15">
    <location>
        <begin position="552"/>
        <end position="564"/>
    </location>
</feature>
<keyword evidence="18" id="KW-1185">Reference proteome</keyword>
<dbReference type="CDD" id="cd12194">
    <property type="entry name" value="Kcc4p_like_C"/>
    <property type="match status" value="1"/>
</dbReference>
<dbReference type="FunFam" id="3.30.310.220:FF:000001">
    <property type="entry name" value="Probable serine/threonine-protein kinase KCC4"/>
    <property type="match status" value="1"/>
</dbReference>
<feature type="binding site" evidence="13">
    <location>
        <position position="149"/>
    </location>
    <ligand>
        <name>ATP</name>
        <dbReference type="ChEBI" id="CHEBI:30616"/>
    </ligand>
</feature>
<dbReference type="InterPro" id="IPR008271">
    <property type="entry name" value="Ser/Thr_kinase_AS"/>
</dbReference>
<dbReference type="InterPro" id="IPR017441">
    <property type="entry name" value="Protein_kinase_ATP_BS"/>
</dbReference>
<dbReference type="PANTHER" id="PTHR24346">
    <property type="entry name" value="MAP/MICROTUBULE AFFINITY-REGULATING KINASE"/>
    <property type="match status" value="1"/>
</dbReference>
<feature type="compositionally biased region" description="Polar residues" evidence="15">
    <location>
        <begin position="499"/>
        <end position="525"/>
    </location>
</feature>
<feature type="region of interest" description="Disordered" evidence="15">
    <location>
        <begin position="1111"/>
        <end position="1327"/>
    </location>
</feature>
<feature type="compositionally biased region" description="Polar residues" evidence="15">
    <location>
        <begin position="666"/>
        <end position="679"/>
    </location>
</feature>
<dbReference type="PROSITE" id="PS00108">
    <property type="entry name" value="PROTEIN_KINASE_ST"/>
    <property type="match status" value="1"/>
</dbReference>
<dbReference type="GO" id="GO:0000921">
    <property type="term" value="P:septin ring assembly"/>
    <property type="evidence" value="ECO:0007669"/>
    <property type="project" value="UniProtKB-ARBA"/>
</dbReference>
<feature type="compositionally biased region" description="Acidic residues" evidence="15">
    <location>
        <begin position="1141"/>
        <end position="1156"/>
    </location>
</feature>
<dbReference type="FunFam" id="1.10.510.10:FF:000394">
    <property type="entry name" value="Serine/threonine-protein kinase HSL1"/>
    <property type="match status" value="1"/>
</dbReference>
<evidence type="ECO:0000256" key="13">
    <source>
        <dbReference type="PROSITE-ProRule" id="PRU10141"/>
    </source>
</evidence>
<evidence type="ECO:0000256" key="10">
    <source>
        <dbReference type="ARBA" id="ARBA00023054"/>
    </source>
</evidence>
<feature type="compositionally biased region" description="Basic residues" evidence="15">
    <location>
        <begin position="687"/>
        <end position="699"/>
    </location>
</feature>
<accession>A0A1E4SH03</accession>
<evidence type="ECO:0000256" key="8">
    <source>
        <dbReference type="ARBA" id="ARBA00022777"/>
    </source>
</evidence>
<evidence type="ECO:0000256" key="12">
    <source>
        <dbReference type="ARBA" id="ARBA00048679"/>
    </source>
</evidence>
<keyword evidence="9 13" id="KW-0067">ATP-binding</keyword>
<evidence type="ECO:0000259" key="16">
    <source>
        <dbReference type="PROSITE" id="PS50011"/>
    </source>
</evidence>
<dbReference type="Pfam" id="PF00069">
    <property type="entry name" value="Pkinase"/>
    <property type="match status" value="1"/>
</dbReference>
<feature type="compositionally biased region" description="Polar residues" evidence="15">
    <location>
        <begin position="462"/>
        <end position="477"/>
    </location>
</feature>
<dbReference type="STRING" id="984487.A0A1E4SH03"/>
<dbReference type="InterPro" id="IPR043024">
    <property type="entry name" value="KA1_sf_fungal"/>
</dbReference>
<dbReference type="GO" id="GO:0035556">
    <property type="term" value="P:intracellular signal transduction"/>
    <property type="evidence" value="ECO:0007669"/>
    <property type="project" value="TreeGrafter"/>
</dbReference>
<dbReference type="SUPFAM" id="SSF56112">
    <property type="entry name" value="Protein kinase-like (PK-like)"/>
    <property type="match status" value="1"/>
</dbReference>
<evidence type="ECO:0000256" key="9">
    <source>
        <dbReference type="ARBA" id="ARBA00022840"/>
    </source>
</evidence>
<name>A0A1E4SH03_9ASCO</name>
<dbReference type="CDD" id="cd14081">
    <property type="entry name" value="STKc_BRSK1_2"/>
    <property type="match status" value="1"/>
</dbReference>
<evidence type="ECO:0000313" key="17">
    <source>
        <dbReference type="EMBL" id="ODV78793.1"/>
    </source>
</evidence>
<keyword evidence="6" id="KW-0808">Transferase</keyword>
<dbReference type="InterPro" id="IPR000719">
    <property type="entry name" value="Prot_kinase_dom"/>
</dbReference>
<gene>
    <name evidence="17" type="ORF">CANTADRAFT_7127</name>
</gene>
<keyword evidence="5" id="KW-0597">Phosphoprotein</keyword>
<comment type="catalytic activity">
    <reaction evidence="12">
        <text>L-seryl-[protein] + ATP = O-phospho-L-seryl-[protein] + ADP + H(+)</text>
        <dbReference type="Rhea" id="RHEA:17989"/>
        <dbReference type="Rhea" id="RHEA-COMP:9863"/>
        <dbReference type="Rhea" id="RHEA-COMP:11604"/>
        <dbReference type="ChEBI" id="CHEBI:15378"/>
        <dbReference type="ChEBI" id="CHEBI:29999"/>
        <dbReference type="ChEBI" id="CHEBI:30616"/>
        <dbReference type="ChEBI" id="CHEBI:83421"/>
        <dbReference type="ChEBI" id="CHEBI:456216"/>
        <dbReference type="EC" id="2.7.11.1"/>
    </reaction>
</comment>
<feature type="region of interest" description="Disordered" evidence="15">
    <location>
        <begin position="666"/>
        <end position="700"/>
    </location>
</feature>
<evidence type="ECO:0000256" key="6">
    <source>
        <dbReference type="ARBA" id="ARBA00022679"/>
    </source>
</evidence>
<feature type="compositionally biased region" description="Basic and acidic residues" evidence="15">
    <location>
        <begin position="1277"/>
        <end position="1292"/>
    </location>
</feature>
<organism evidence="17 18">
    <name type="scientific">Suhomyces tanzawaensis NRRL Y-17324</name>
    <dbReference type="NCBI Taxonomy" id="984487"/>
    <lineage>
        <taxon>Eukaryota</taxon>
        <taxon>Fungi</taxon>
        <taxon>Dikarya</taxon>
        <taxon>Ascomycota</taxon>
        <taxon>Saccharomycotina</taxon>
        <taxon>Pichiomycetes</taxon>
        <taxon>Debaryomycetaceae</taxon>
        <taxon>Suhomyces</taxon>
    </lineage>
</organism>
<dbReference type="InterPro" id="IPR031850">
    <property type="entry name" value="Fungal_KA1_dom"/>
</dbReference>
<evidence type="ECO:0000256" key="5">
    <source>
        <dbReference type="ARBA" id="ARBA00022553"/>
    </source>
</evidence>
<protein>
    <recommendedName>
        <fullName evidence="3">non-specific serine/threonine protein kinase</fullName>
        <ecNumber evidence="3">2.7.11.1</ecNumber>
    </recommendedName>
</protein>
<evidence type="ECO:0000313" key="18">
    <source>
        <dbReference type="Proteomes" id="UP000094285"/>
    </source>
</evidence>
<evidence type="ECO:0000256" key="7">
    <source>
        <dbReference type="ARBA" id="ARBA00022741"/>
    </source>
</evidence>
<dbReference type="GO" id="GO:0060258">
    <property type="term" value="P:negative regulation of filamentous growth"/>
    <property type="evidence" value="ECO:0007669"/>
    <property type="project" value="UniProtKB-ARBA"/>
</dbReference>
<proteinExistence type="inferred from homology"/>
<dbReference type="GO" id="GO:0005524">
    <property type="term" value="F:ATP binding"/>
    <property type="evidence" value="ECO:0007669"/>
    <property type="project" value="UniProtKB-UniRule"/>
</dbReference>
<feature type="region of interest" description="Disordered" evidence="15">
    <location>
        <begin position="822"/>
        <end position="882"/>
    </location>
</feature>
<keyword evidence="8 17" id="KW-0418">Kinase</keyword>
<comment type="subcellular location">
    <subcellularLocation>
        <location evidence="1">Bud neck</location>
    </subcellularLocation>
</comment>
<evidence type="ECO:0000256" key="2">
    <source>
        <dbReference type="ARBA" id="ARBA00010791"/>
    </source>
</evidence>
<evidence type="ECO:0000256" key="15">
    <source>
        <dbReference type="SAM" id="MobiDB-lite"/>
    </source>
</evidence>
<dbReference type="GO" id="GO:0001558">
    <property type="term" value="P:regulation of cell growth"/>
    <property type="evidence" value="ECO:0007669"/>
    <property type="project" value="UniProtKB-ARBA"/>
</dbReference>
<feature type="region of interest" description="Disordered" evidence="15">
    <location>
        <begin position="460"/>
        <end position="588"/>
    </location>
</feature>
<dbReference type="RefSeq" id="XP_020063915.1">
    <property type="nucleotide sequence ID" value="XM_020211065.1"/>
</dbReference>
<evidence type="ECO:0000256" key="4">
    <source>
        <dbReference type="ARBA" id="ARBA00022527"/>
    </source>
</evidence>
<feature type="compositionally biased region" description="Polar residues" evidence="15">
    <location>
        <begin position="822"/>
        <end position="839"/>
    </location>
</feature>
<dbReference type="Pfam" id="PF16797">
    <property type="entry name" value="Fungal_KA1"/>
    <property type="match status" value="1"/>
</dbReference>
<feature type="compositionally biased region" description="Low complexity" evidence="15">
    <location>
        <begin position="1111"/>
        <end position="1124"/>
    </location>
</feature>
<dbReference type="Proteomes" id="UP000094285">
    <property type="component" value="Unassembled WGS sequence"/>
</dbReference>
<feature type="compositionally biased region" description="Basic residues" evidence="15">
    <location>
        <begin position="565"/>
        <end position="574"/>
    </location>
</feature>
<feature type="compositionally biased region" description="Polar residues" evidence="15">
    <location>
        <begin position="1313"/>
        <end position="1323"/>
    </location>
</feature>
<evidence type="ECO:0000256" key="1">
    <source>
        <dbReference type="ARBA" id="ARBA00004266"/>
    </source>
</evidence>
<dbReference type="GO" id="GO:0004674">
    <property type="term" value="F:protein serine/threonine kinase activity"/>
    <property type="evidence" value="ECO:0007669"/>
    <property type="project" value="UniProtKB-KW"/>
</dbReference>
<evidence type="ECO:0000256" key="3">
    <source>
        <dbReference type="ARBA" id="ARBA00012513"/>
    </source>
</evidence>
<feature type="compositionally biased region" description="Low complexity" evidence="15">
    <location>
        <begin position="526"/>
        <end position="535"/>
    </location>
</feature>
<dbReference type="OrthoDB" id="504170at2759"/>
<dbReference type="FunFam" id="3.30.200.20:FF:000042">
    <property type="entry name" value="Aurora kinase A"/>
    <property type="match status" value="1"/>
</dbReference>
<dbReference type="GO" id="GO:0005935">
    <property type="term" value="C:cellular bud neck"/>
    <property type="evidence" value="ECO:0007669"/>
    <property type="project" value="UniProtKB-SubCell"/>
</dbReference>
<dbReference type="InterPro" id="IPR011009">
    <property type="entry name" value="Kinase-like_dom_sf"/>
</dbReference>
<feature type="region of interest" description="Disordered" evidence="15">
    <location>
        <begin position="911"/>
        <end position="955"/>
    </location>
</feature>
<feature type="compositionally biased region" description="Polar residues" evidence="15">
    <location>
        <begin position="1204"/>
        <end position="1218"/>
    </location>
</feature>
<feature type="region of interest" description="Disordered" evidence="15">
    <location>
        <begin position="1"/>
        <end position="23"/>
    </location>
</feature>
<feature type="compositionally biased region" description="Basic and acidic residues" evidence="15">
    <location>
        <begin position="1159"/>
        <end position="1188"/>
    </location>
</feature>
<reference evidence="18" key="1">
    <citation type="submission" date="2016-05" db="EMBL/GenBank/DDBJ databases">
        <title>Comparative genomics of biotechnologically important yeasts.</title>
        <authorList>
            <consortium name="DOE Joint Genome Institute"/>
            <person name="Riley R."/>
            <person name="Haridas S."/>
            <person name="Wolfe K.H."/>
            <person name="Lopes M.R."/>
            <person name="Hittinger C.T."/>
            <person name="Goker M."/>
            <person name="Salamov A."/>
            <person name="Wisecaver J."/>
            <person name="Long T.M."/>
            <person name="Aerts A.L."/>
            <person name="Barry K."/>
            <person name="Choi C."/>
            <person name="Clum A."/>
            <person name="Coughlan A.Y."/>
            <person name="Deshpande S."/>
            <person name="Douglass A.P."/>
            <person name="Hanson S.J."/>
            <person name="Klenk H.-P."/>
            <person name="Labutti K."/>
            <person name="Lapidus A."/>
            <person name="Lindquist E."/>
            <person name="Lipzen A."/>
            <person name="Meier-Kolthoff J.P."/>
            <person name="Ohm R.A."/>
            <person name="Otillar R.P."/>
            <person name="Pangilinan J."/>
            <person name="Peng Y."/>
            <person name="Rokas A."/>
            <person name="Rosa C.A."/>
            <person name="Scheuner C."/>
            <person name="Sibirny A.A."/>
            <person name="Slot J.C."/>
            <person name="Stielow J.B."/>
            <person name="Sun H."/>
            <person name="Kurtzman C.P."/>
            <person name="Blackwell M."/>
            <person name="Grigoriev I.V."/>
            <person name="Jeffries T.W."/>
        </authorList>
    </citation>
    <scope>NUCLEOTIDE SEQUENCE [LARGE SCALE GENOMIC DNA]</scope>
    <source>
        <strain evidence="18">NRRL Y-17324</strain>
    </source>
</reference>
<evidence type="ECO:0000256" key="11">
    <source>
        <dbReference type="ARBA" id="ARBA00047899"/>
    </source>
</evidence>
<feature type="compositionally biased region" description="Basic residues" evidence="15">
    <location>
        <begin position="1"/>
        <end position="16"/>
    </location>
</feature>
<dbReference type="PROSITE" id="PS50011">
    <property type="entry name" value="PROTEIN_KINASE_DOM"/>
    <property type="match status" value="1"/>
</dbReference>
<dbReference type="EMBL" id="KV453913">
    <property type="protein sequence ID" value="ODV78793.1"/>
    <property type="molecule type" value="Genomic_DNA"/>
</dbReference>